<evidence type="ECO:0008006" key="3">
    <source>
        <dbReference type="Google" id="ProtNLM"/>
    </source>
</evidence>
<sequence>MRWRGIGYDAGVAYTRDFCSRPHWRPEDVRRDLTAIRHELNCNAVTIMSSDPRRLFDAGRMALDLGLFAWLQPRRFDSPRRHLEAGVREAARAAHRLDPRGRSAGVNLGCELTLSARGLLPGGSFAGRSRLLPYLLWSRPLYTRRLDRLLSRLAAIAREEFAGPLTYGAGDWETVDWASLDVIGLDTYREEHNRDVYGDHIAQRTGHGRPVLVTEFGCCAYRGADLRGAAGFDVLDDRGCPPVIRGDLVRDEEAQAQYLIDCLHTFERAGVDGAFVFVFSEPMLRHLPDDPRHDADLAGFGIVAVTSDARDPDQAETWRPKAAYHALARHYGRLEREGR</sequence>
<keyword evidence="2" id="KW-1185">Reference proteome</keyword>
<dbReference type="InterPro" id="IPR017853">
    <property type="entry name" value="GH"/>
</dbReference>
<dbReference type="AlphaFoldDB" id="A0A1T4KGP6"/>
<evidence type="ECO:0000313" key="2">
    <source>
        <dbReference type="Proteomes" id="UP000190637"/>
    </source>
</evidence>
<proteinExistence type="predicted"/>
<dbReference type="SUPFAM" id="SSF51445">
    <property type="entry name" value="(Trans)glycosidases"/>
    <property type="match status" value="1"/>
</dbReference>
<evidence type="ECO:0000313" key="1">
    <source>
        <dbReference type="EMBL" id="SJZ41598.1"/>
    </source>
</evidence>
<protein>
    <recommendedName>
        <fullName evidence="3">Abortive infection protein</fullName>
    </recommendedName>
</protein>
<dbReference type="STRING" id="1122192.SAMN02745673_00370"/>
<dbReference type="Proteomes" id="UP000190637">
    <property type="component" value="Unassembled WGS sequence"/>
</dbReference>
<name>A0A1T4KGP6_9ACTN</name>
<dbReference type="OrthoDB" id="151193at2"/>
<organism evidence="1 2">
    <name type="scientific">Marinactinospora thermotolerans DSM 45154</name>
    <dbReference type="NCBI Taxonomy" id="1122192"/>
    <lineage>
        <taxon>Bacteria</taxon>
        <taxon>Bacillati</taxon>
        <taxon>Actinomycetota</taxon>
        <taxon>Actinomycetes</taxon>
        <taxon>Streptosporangiales</taxon>
        <taxon>Nocardiopsidaceae</taxon>
        <taxon>Marinactinospora</taxon>
    </lineage>
</organism>
<dbReference type="EMBL" id="FUWS01000001">
    <property type="protein sequence ID" value="SJZ41598.1"/>
    <property type="molecule type" value="Genomic_DNA"/>
</dbReference>
<accession>A0A1T4KGP6</accession>
<dbReference type="RefSeq" id="WP_078759781.1">
    <property type="nucleotide sequence ID" value="NZ_FUWS01000001.1"/>
</dbReference>
<gene>
    <name evidence="1" type="ORF">SAMN02745673_00370</name>
</gene>
<dbReference type="Gene3D" id="3.20.20.80">
    <property type="entry name" value="Glycosidases"/>
    <property type="match status" value="1"/>
</dbReference>
<reference evidence="1 2" key="1">
    <citation type="submission" date="2017-02" db="EMBL/GenBank/DDBJ databases">
        <authorList>
            <person name="Peterson S.W."/>
        </authorList>
    </citation>
    <scope>NUCLEOTIDE SEQUENCE [LARGE SCALE GENOMIC DNA]</scope>
    <source>
        <strain evidence="1 2">DSM 45154</strain>
    </source>
</reference>